<dbReference type="InterPro" id="IPR032675">
    <property type="entry name" value="LRR_dom_sf"/>
</dbReference>
<gene>
    <name evidence="7" type="primary">LOC120265231</name>
</gene>
<evidence type="ECO:0000259" key="3">
    <source>
        <dbReference type="Pfam" id="PF00931"/>
    </source>
</evidence>
<reference evidence="7" key="1">
    <citation type="submission" date="2025-08" db="UniProtKB">
        <authorList>
            <consortium name="RefSeq"/>
        </authorList>
    </citation>
    <scope>IDENTIFICATION</scope>
</reference>
<dbReference type="Gene3D" id="1.10.8.430">
    <property type="entry name" value="Helical domain of apoptotic protease-activating factors"/>
    <property type="match status" value="1"/>
</dbReference>
<evidence type="ECO:0000256" key="1">
    <source>
        <dbReference type="ARBA" id="ARBA00022737"/>
    </source>
</evidence>
<dbReference type="Gene3D" id="1.10.10.10">
    <property type="entry name" value="Winged helix-like DNA-binding domain superfamily/Winged helix DNA-binding domain"/>
    <property type="match status" value="1"/>
</dbReference>
<dbReference type="Pfam" id="PF00931">
    <property type="entry name" value="NB-ARC"/>
    <property type="match status" value="1"/>
</dbReference>
<name>A0AB40BR15_DIOCR</name>
<dbReference type="Gene3D" id="3.80.10.10">
    <property type="entry name" value="Ribonuclease Inhibitor"/>
    <property type="match status" value="3"/>
</dbReference>
<keyword evidence="1" id="KW-0677">Repeat</keyword>
<sequence>MHAFISFIQEFNLFHIFNKCSTEKQHQLHFSNLIKLLHLGEIATRIKRINDKLQCIGGTKTKYSRMTSFPQWEVVGGRITKDADEMIKLLFAAVKPGVKSLVFGITGKGGIGKTMLARRIYDDRLVQAWFQVKVWLSISDEDLLYAQMLREIIHQAGGWCCGDETMSELEEMLVAVVQGKRLFLVFDGVFNLDLCNQLLKLVTSSCGDGSRVLVTSRFDDLARELGAVHLHKMSLLSETESWSLACKMFDFQTNIELVDIAKDGIDKCHGHPLAVKLLGGIFAEHKRSEWKKVTQGLDDMKSEKNGFFLSVYEALPSHLKQCFLFCALFTGNRTRERRDIIQLWIAEGLIKPEKNRALEDLAEVYYSEIVSRNLLQPELGNHEQELRCTMHQLLRELARQLTQHCHYINGKVSSLILLEKPSVTSNHVRVLDLRGTEIDEIPDSIGFLRYLRYLNLSQTKVRNLPDSIRNLSNLQFLSLNSCKKLESIPPGITQLYNLRSLDILHTKVARLPYGIKNMKHLNSLIGGCCYLLDELRTLSELRELHIENLNMAKTGGDVQMLSNKKFLQLLVLSWSHEPKPMITGNIIQELRPSPSTKRLTITSFPGTEYPKWFSSSNNLCNLTLLVLEHCSFCVQLPSLGDLPELKYLRITGCKGIVTIDIKFFGEKAFPRLERLIMEEMNMWEKWVGPKSAFPSLRSLFLRNCPMLMSLPQCLQRAKVLTELVIQGADRLRALENFQSIMDLQIESSTNIEKVCNFPALKRLKIVKCPALDVVKNMPCLEILHLVDVSMDSLPVWFGSDMNVKLKLLDITGNDRLLNRVKKGGEEWEKIARIPRFIACNANKSSLISYY</sequence>
<dbReference type="InterPro" id="IPR042197">
    <property type="entry name" value="Apaf_helical"/>
</dbReference>
<proteinExistence type="predicted"/>
<dbReference type="GO" id="GO:0043531">
    <property type="term" value="F:ADP binding"/>
    <property type="evidence" value="ECO:0007669"/>
    <property type="project" value="InterPro"/>
</dbReference>
<dbReference type="GO" id="GO:0009626">
    <property type="term" value="P:plant-type hypersensitive response"/>
    <property type="evidence" value="ECO:0007669"/>
    <property type="project" value="UniProtKB-ARBA"/>
</dbReference>
<dbReference type="InterPro" id="IPR058922">
    <property type="entry name" value="WHD_DRP"/>
</dbReference>
<dbReference type="Gene3D" id="3.40.50.300">
    <property type="entry name" value="P-loop containing nucleotide triphosphate hydrolases"/>
    <property type="match status" value="1"/>
</dbReference>
<evidence type="ECO:0000259" key="4">
    <source>
        <dbReference type="Pfam" id="PF23559"/>
    </source>
</evidence>
<dbReference type="InterPro" id="IPR027417">
    <property type="entry name" value="P-loop_NTPase"/>
</dbReference>
<dbReference type="Pfam" id="PF23598">
    <property type="entry name" value="LRR_14"/>
    <property type="match status" value="1"/>
</dbReference>
<feature type="domain" description="NB-ARC" evidence="3">
    <location>
        <begin position="82"/>
        <end position="248"/>
    </location>
</feature>
<keyword evidence="6" id="KW-1185">Reference proteome</keyword>
<dbReference type="SUPFAM" id="SSF52058">
    <property type="entry name" value="L domain-like"/>
    <property type="match status" value="1"/>
</dbReference>
<dbReference type="Proteomes" id="UP001515500">
    <property type="component" value="Chromosome 7"/>
</dbReference>
<feature type="domain" description="Disease resistance R13L4/SHOC-2-like LRR" evidence="5">
    <location>
        <begin position="426"/>
        <end position="702"/>
    </location>
</feature>
<feature type="domain" description="Disease resistance protein winged helix" evidence="4">
    <location>
        <begin position="331"/>
        <end position="398"/>
    </location>
</feature>
<dbReference type="FunFam" id="1.10.10.10:FF:000322">
    <property type="entry name" value="Probable disease resistance protein At1g63360"/>
    <property type="match status" value="1"/>
</dbReference>
<dbReference type="InterPro" id="IPR036388">
    <property type="entry name" value="WH-like_DNA-bd_sf"/>
</dbReference>
<dbReference type="PRINTS" id="PR00364">
    <property type="entry name" value="DISEASERSIST"/>
</dbReference>
<dbReference type="InterPro" id="IPR002182">
    <property type="entry name" value="NB-ARC"/>
</dbReference>
<dbReference type="GO" id="GO:0002758">
    <property type="term" value="P:innate immune response-activating signaling pathway"/>
    <property type="evidence" value="ECO:0007669"/>
    <property type="project" value="UniProtKB-ARBA"/>
</dbReference>
<dbReference type="GeneID" id="120265231"/>
<dbReference type="RefSeq" id="XP_039129046.1">
    <property type="nucleotide sequence ID" value="XM_039273112.1"/>
</dbReference>
<dbReference type="SUPFAM" id="SSF52540">
    <property type="entry name" value="P-loop containing nucleoside triphosphate hydrolases"/>
    <property type="match status" value="1"/>
</dbReference>
<dbReference type="GO" id="GO:0042742">
    <property type="term" value="P:defense response to bacterium"/>
    <property type="evidence" value="ECO:0007669"/>
    <property type="project" value="UniProtKB-ARBA"/>
</dbReference>
<dbReference type="AlphaFoldDB" id="A0AB40BR15"/>
<evidence type="ECO:0000256" key="2">
    <source>
        <dbReference type="ARBA" id="ARBA00022821"/>
    </source>
</evidence>
<dbReference type="PANTHER" id="PTHR36766:SF70">
    <property type="entry name" value="DISEASE RESISTANCE PROTEIN RGA4"/>
    <property type="match status" value="1"/>
</dbReference>
<dbReference type="Pfam" id="PF23559">
    <property type="entry name" value="WHD_DRP"/>
    <property type="match status" value="1"/>
</dbReference>
<organism evidence="6 7">
    <name type="scientific">Dioscorea cayennensis subsp. rotundata</name>
    <name type="common">White Guinea yam</name>
    <name type="synonym">Dioscorea rotundata</name>
    <dbReference type="NCBI Taxonomy" id="55577"/>
    <lineage>
        <taxon>Eukaryota</taxon>
        <taxon>Viridiplantae</taxon>
        <taxon>Streptophyta</taxon>
        <taxon>Embryophyta</taxon>
        <taxon>Tracheophyta</taxon>
        <taxon>Spermatophyta</taxon>
        <taxon>Magnoliopsida</taxon>
        <taxon>Liliopsida</taxon>
        <taxon>Dioscoreales</taxon>
        <taxon>Dioscoreaceae</taxon>
        <taxon>Dioscorea</taxon>
    </lineage>
</organism>
<dbReference type="PANTHER" id="PTHR36766">
    <property type="entry name" value="PLANT BROAD-SPECTRUM MILDEW RESISTANCE PROTEIN RPW8"/>
    <property type="match status" value="1"/>
</dbReference>
<evidence type="ECO:0000313" key="7">
    <source>
        <dbReference type="RefSeq" id="XP_039129046.1"/>
    </source>
</evidence>
<accession>A0AB40BR15</accession>
<protein>
    <submittedName>
        <fullName evidence="7">Disease resistance protein RGA3</fullName>
    </submittedName>
</protein>
<keyword evidence="2" id="KW-0611">Plant defense</keyword>
<evidence type="ECO:0000259" key="5">
    <source>
        <dbReference type="Pfam" id="PF23598"/>
    </source>
</evidence>
<dbReference type="InterPro" id="IPR055414">
    <property type="entry name" value="LRR_R13L4/SHOC2-like"/>
</dbReference>
<evidence type="ECO:0000313" key="6">
    <source>
        <dbReference type="Proteomes" id="UP001515500"/>
    </source>
</evidence>